<dbReference type="InterPro" id="IPR046532">
    <property type="entry name" value="DUF6597"/>
</dbReference>
<evidence type="ECO:0000313" key="5">
    <source>
        <dbReference type="EMBL" id="GIF17572.1"/>
    </source>
</evidence>
<keyword evidence="1" id="KW-0805">Transcription regulation</keyword>
<sequence>MSVDEYAQARPSAALLPYVGFYSGYRQRGLAPATHRGLPSPYLTLVFTMDDPLDVAAHPDPRQAPGRYDALLGGLHLSPALLTHPGRQSGVQVALRPLGCRALFGLPAAELAGIDVDAAAVVGASAVAEIRDRLCSASSWPDRFAVVDDVLRRQLRSIRVAPEMLHASRRLLRNEAPVAVVAAEVGWSPRYLTDRFRAEIGLRPKEAARVARFDRARRAIGPGTRLADVAAAHGFADQSHLVREFRALAGCTPTRWMADEFGFVQATARLMAEDREHDRLTTTAGLADAAGR</sequence>
<dbReference type="PROSITE" id="PS01124">
    <property type="entry name" value="HTH_ARAC_FAMILY_2"/>
    <property type="match status" value="1"/>
</dbReference>
<keyword evidence="3" id="KW-0804">Transcription</keyword>
<comment type="caution">
    <text evidence="5">The sequence shown here is derived from an EMBL/GenBank/DDBJ whole genome shotgun (WGS) entry which is preliminary data.</text>
</comment>
<evidence type="ECO:0000313" key="6">
    <source>
        <dbReference type="Proteomes" id="UP000623608"/>
    </source>
</evidence>
<evidence type="ECO:0000256" key="1">
    <source>
        <dbReference type="ARBA" id="ARBA00023015"/>
    </source>
</evidence>
<dbReference type="SUPFAM" id="SSF46689">
    <property type="entry name" value="Homeodomain-like"/>
    <property type="match status" value="1"/>
</dbReference>
<name>A0A919TQY3_9ACTN</name>
<dbReference type="Pfam" id="PF20240">
    <property type="entry name" value="DUF6597"/>
    <property type="match status" value="1"/>
</dbReference>
<dbReference type="Proteomes" id="UP000623608">
    <property type="component" value="Unassembled WGS sequence"/>
</dbReference>
<dbReference type="Pfam" id="PF12833">
    <property type="entry name" value="HTH_18"/>
    <property type="match status" value="1"/>
</dbReference>
<dbReference type="AlphaFoldDB" id="A0A919TQY3"/>
<dbReference type="InterPro" id="IPR018060">
    <property type="entry name" value="HTH_AraC"/>
</dbReference>
<protein>
    <submittedName>
        <fullName evidence="5">AraC family transcriptional regulator</fullName>
    </submittedName>
</protein>
<evidence type="ECO:0000256" key="3">
    <source>
        <dbReference type="ARBA" id="ARBA00023163"/>
    </source>
</evidence>
<dbReference type="EMBL" id="BOMY01000002">
    <property type="protein sequence ID" value="GIF17572.1"/>
    <property type="molecule type" value="Genomic_DNA"/>
</dbReference>
<keyword evidence="6" id="KW-1185">Reference proteome</keyword>
<dbReference type="PANTHER" id="PTHR46796:SF15">
    <property type="entry name" value="BLL1074 PROTEIN"/>
    <property type="match status" value="1"/>
</dbReference>
<evidence type="ECO:0000256" key="2">
    <source>
        <dbReference type="ARBA" id="ARBA00023125"/>
    </source>
</evidence>
<evidence type="ECO:0000259" key="4">
    <source>
        <dbReference type="PROSITE" id="PS01124"/>
    </source>
</evidence>
<proteinExistence type="predicted"/>
<dbReference type="InterPro" id="IPR050204">
    <property type="entry name" value="AraC_XylS_family_regulators"/>
</dbReference>
<gene>
    <name evidence="5" type="ORF">Ate02nite_03020</name>
</gene>
<dbReference type="PANTHER" id="PTHR46796">
    <property type="entry name" value="HTH-TYPE TRANSCRIPTIONAL ACTIVATOR RHAS-RELATED"/>
    <property type="match status" value="1"/>
</dbReference>
<organism evidence="5 6">
    <name type="scientific">Paractinoplanes tereljensis</name>
    <dbReference type="NCBI Taxonomy" id="571912"/>
    <lineage>
        <taxon>Bacteria</taxon>
        <taxon>Bacillati</taxon>
        <taxon>Actinomycetota</taxon>
        <taxon>Actinomycetes</taxon>
        <taxon>Micromonosporales</taxon>
        <taxon>Micromonosporaceae</taxon>
        <taxon>Paractinoplanes</taxon>
    </lineage>
</organism>
<dbReference type="GO" id="GO:0043565">
    <property type="term" value="F:sequence-specific DNA binding"/>
    <property type="evidence" value="ECO:0007669"/>
    <property type="project" value="InterPro"/>
</dbReference>
<reference evidence="5" key="1">
    <citation type="submission" date="2021-01" db="EMBL/GenBank/DDBJ databases">
        <title>Whole genome shotgun sequence of Actinoplanes tereljensis NBRC 105297.</title>
        <authorList>
            <person name="Komaki H."/>
            <person name="Tamura T."/>
        </authorList>
    </citation>
    <scope>NUCLEOTIDE SEQUENCE</scope>
    <source>
        <strain evidence="5">NBRC 105297</strain>
    </source>
</reference>
<dbReference type="Gene3D" id="1.10.10.60">
    <property type="entry name" value="Homeodomain-like"/>
    <property type="match status" value="1"/>
</dbReference>
<dbReference type="RefSeq" id="WP_203797781.1">
    <property type="nucleotide sequence ID" value="NZ_BOMY01000002.1"/>
</dbReference>
<keyword evidence="2" id="KW-0238">DNA-binding</keyword>
<dbReference type="InterPro" id="IPR009057">
    <property type="entry name" value="Homeodomain-like_sf"/>
</dbReference>
<dbReference type="GO" id="GO:0003700">
    <property type="term" value="F:DNA-binding transcription factor activity"/>
    <property type="evidence" value="ECO:0007669"/>
    <property type="project" value="InterPro"/>
</dbReference>
<accession>A0A919TQY3</accession>
<dbReference type="SMART" id="SM00342">
    <property type="entry name" value="HTH_ARAC"/>
    <property type="match status" value="1"/>
</dbReference>
<feature type="domain" description="HTH araC/xylS-type" evidence="4">
    <location>
        <begin position="162"/>
        <end position="259"/>
    </location>
</feature>